<dbReference type="PANTHER" id="PTHR33116">
    <property type="entry name" value="REVERSE TRANSCRIPTASE ZINC-BINDING DOMAIN-CONTAINING PROTEIN-RELATED-RELATED"/>
    <property type="match status" value="1"/>
</dbReference>
<evidence type="ECO:0000313" key="2">
    <source>
        <dbReference type="Proteomes" id="UP001633002"/>
    </source>
</evidence>
<keyword evidence="2" id="KW-1185">Reference proteome</keyword>
<dbReference type="Proteomes" id="UP001633002">
    <property type="component" value="Unassembled WGS sequence"/>
</dbReference>
<protein>
    <recommendedName>
        <fullName evidence="3">Reverse transcriptase domain-containing protein</fullName>
    </recommendedName>
</protein>
<proteinExistence type="predicted"/>
<name>A0ABD3HTB8_9MARC</name>
<dbReference type="AlphaFoldDB" id="A0ABD3HTB8"/>
<accession>A0ABD3HTB8</accession>
<evidence type="ECO:0008006" key="3">
    <source>
        <dbReference type="Google" id="ProtNLM"/>
    </source>
</evidence>
<reference evidence="1 2" key="1">
    <citation type="submission" date="2024-09" db="EMBL/GenBank/DDBJ databases">
        <title>Chromosome-scale assembly of Riccia sorocarpa.</title>
        <authorList>
            <person name="Paukszto L."/>
        </authorList>
    </citation>
    <scope>NUCLEOTIDE SEQUENCE [LARGE SCALE GENOMIC DNA]</scope>
    <source>
        <strain evidence="1">LP-2024</strain>
        <tissue evidence="1">Aerial parts of the thallus</tissue>
    </source>
</reference>
<sequence>MTKAAVPRQQLQAVSLGNHGLIFTSLYADDTAMFIQVHQESLRYLHGLLMDYCAASGGAVNVHKSDLIVIGQHIELPPWALTYGWRTHRSQDSVRYLGFPFSTATSPGTHWLPLLKRLQDQALQWASSFLTFEGRYTLTKHALSAIPSYLLPFLTLTQTSANQLLQTYANLLWGAADELKFKKHLVRSEFFTQSRDKGGVSLRDPISAQHAQWAKLLFLFLNPSFQAPWAQVMAAIISPHKDRRDAITKLLLRTFQVCQVDYRLGGLLSSLPRRHYLSFSFSVSTVTGSKLIPNTSCICYRPNISLATILGD</sequence>
<dbReference type="EMBL" id="JBJQOH010000003">
    <property type="protein sequence ID" value="KAL3692584.1"/>
    <property type="molecule type" value="Genomic_DNA"/>
</dbReference>
<comment type="caution">
    <text evidence="1">The sequence shown here is derived from an EMBL/GenBank/DDBJ whole genome shotgun (WGS) entry which is preliminary data.</text>
</comment>
<dbReference type="PANTHER" id="PTHR33116:SF78">
    <property type="entry name" value="OS12G0587133 PROTEIN"/>
    <property type="match status" value="1"/>
</dbReference>
<gene>
    <name evidence="1" type="ORF">R1sor_006235</name>
</gene>
<organism evidence="1 2">
    <name type="scientific">Riccia sorocarpa</name>
    <dbReference type="NCBI Taxonomy" id="122646"/>
    <lineage>
        <taxon>Eukaryota</taxon>
        <taxon>Viridiplantae</taxon>
        <taxon>Streptophyta</taxon>
        <taxon>Embryophyta</taxon>
        <taxon>Marchantiophyta</taxon>
        <taxon>Marchantiopsida</taxon>
        <taxon>Marchantiidae</taxon>
        <taxon>Marchantiales</taxon>
        <taxon>Ricciaceae</taxon>
        <taxon>Riccia</taxon>
    </lineage>
</organism>
<evidence type="ECO:0000313" key="1">
    <source>
        <dbReference type="EMBL" id="KAL3692584.1"/>
    </source>
</evidence>